<evidence type="ECO:0000259" key="6">
    <source>
        <dbReference type="Pfam" id="PF01408"/>
    </source>
</evidence>
<dbReference type="GO" id="GO:0000166">
    <property type="term" value="F:nucleotide binding"/>
    <property type="evidence" value="ECO:0007669"/>
    <property type="project" value="InterPro"/>
</dbReference>
<dbReference type="AlphaFoldDB" id="A0A8H4TU48"/>
<dbReference type="Pfam" id="PF01408">
    <property type="entry name" value="GFO_IDH_MocA"/>
    <property type="match status" value="1"/>
</dbReference>
<evidence type="ECO:0000256" key="3">
    <source>
        <dbReference type="ARBA" id="ARBA00038984"/>
    </source>
</evidence>
<reference evidence="8" key="2">
    <citation type="submission" date="2020-05" db="EMBL/GenBank/DDBJ databases">
        <authorList>
            <person name="Kim H.-S."/>
            <person name="Proctor R.H."/>
            <person name="Brown D.W."/>
        </authorList>
    </citation>
    <scope>NUCLEOTIDE SEQUENCE</scope>
    <source>
        <strain evidence="8">NRRL 20472</strain>
    </source>
</reference>
<keyword evidence="9" id="KW-1185">Reference proteome</keyword>
<keyword evidence="2" id="KW-0560">Oxidoreductase</keyword>
<dbReference type="InterPro" id="IPR036291">
    <property type="entry name" value="NAD(P)-bd_dom_sf"/>
</dbReference>
<evidence type="ECO:0000256" key="4">
    <source>
        <dbReference type="ARBA" id="ARBA00042988"/>
    </source>
</evidence>
<comment type="similarity">
    <text evidence="1">Belongs to the Gfo/Idh/MocA family.</text>
</comment>
<protein>
    <recommendedName>
        <fullName evidence="3">D-xylose 1-dehydrogenase (NADP(+), D-xylono-1,5-lactone-forming)</fullName>
        <ecNumber evidence="3">1.1.1.179</ecNumber>
    </recommendedName>
    <alternativeName>
        <fullName evidence="4">D-xylose-NADP dehydrogenase</fullName>
    </alternativeName>
</protein>
<dbReference type="InterPro" id="IPR050984">
    <property type="entry name" value="Gfo/Idh/MocA_domain"/>
</dbReference>
<evidence type="ECO:0000259" key="7">
    <source>
        <dbReference type="Pfam" id="PF22725"/>
    </source>
</evidence>
<dbReference type="Proteomes" id="UP000622797">
    <property type="component" value="Unassembled WGS sequence"/>
</dbReference>
<feature type="domain" description="Gfo/Idh/MocA-like oxidoreductase N-terminal" evidence="6">
    <location>
        <begin position="9"/>
        <end position="133"/>
    </location>
</feature>
<evidence type="ECO:0000313" key="9">
    <source>
        <dbReference type="Proteomes" id="UP000622797"/>
    </source>
</evidence>
<evidence type="ECO:0000256" key="1">
    <source>
        <dbReference type="ARBA" id="ARBA00010928"/>
    </source>
</evidence>
<dbReference type="SUPFAM" id="SSF51735">
    <property type="entry name" value="NAD(P)-binding Rossmann-fold domains"/>
    <property type="match status" value="1"/>
</dbReference>
<dbReference type="InterPro" id="IPR055170">
    <property type="entry name" value="GFO_IDH_MocA-like_dom"/>
</dbReference>
<dbReference type="Pfam" id="PF22725">
    <property type="entry name" value="GFO_IDH_MocA_C3"/>
    <property type="match status" value="1"/>
</dbReference>
<proteinExistence type="inferred from homology"/>
<dbReference type="Gene3D" id="3.30.360.10">
    <property type="entry name" value="Dihydrodipicolinate Reductase, domain 2"/>
    <property type="match status" value="1"/>
</dbReference>
<evidence type="ECO:0000313" key="8">
    <source>
        <dbReference type="EMBL" id="KAF4964047.1"/>
    </source>
</evidence>
<comment type="caution">
    <text evidence="8">The sequence shown here is derived from an EMBL/GenBank/DDBJ whole genome shotgun (WGS) entry which is preliminary data.</text>
</comment>
<evidence type="ECO:0000256" key="2">
    <source>
        <dbReference type="ARBA" id="ARBA00023002"/>
    </source>
</evidence>
<name>A0A8H4TU48_9HYPO</name>
<evidence type="ECO:0000256" key="5">
    <source>
        <dbReference type="ARBA" id="ARBA00049233"/>
    </source>
</evidence>
<dbReference type="PANTHER" id="PTHR22604:SF105">
    <property type="entry name" value="TRANS-1,2-DIHYDROBENZENE-1,2-DIOL DEHYDROGENASE"/>
    <property type="match status" value="1"/>
</dbReference>
<comment type="catalytic activity">
    <reaction evidence="5">
        <text>D-xylose + NADP(+) = D-xylono-1,5-lactone + NADPH + H(+)</text>
        <dbReference type="Rhea" id="RHEA:22000"/>
        <dbReference type="ChEBI" id="CHEBI:15378"/>
        <dbReference type="ChEBI" id="CHEBI:15867"/>
        <dbReference type="ChEBI" id="CHEBI:53455"/>
        <dbReference type="ChEBI" id="CHEBI:57783"/>
        <dbReference type="ChEBI" id="CHEBI:58349"/>
        <dbReference type="EC" id="1.1.1.179"/>
    </reaction>
</comment>
<dbReference type="EMBL" id="JABEXW010000430">
    <property type="protein sequence ID" value="KAF4964047.1"/>
    <property type="molecule type" value="Genomic_DNA"/>
</dbReference>
<feature type="domain" description="GFO/IDH/MocA-like oxidoreductase" evidence="7">
    <location>
        <begin position="149"/>
        <end position="273"/>
    </location>
</feature>
<dbReference type="EC" id="1.1.1.179" evidence="3"/>
<dbReference type="GO" id="GO:0047837">
    <property type="term" value="F:D-xylose 1-dehydrogenase (NADP+) activity"/>
    <property type="evidence" value="ECO:0007669"/>
    <property type="project" value="UniProtKB-EC"/>
</dbReference>
<dbReference type="PANTHER" id="PTHR22604">
    <property type="entry name" value="OXIDOREDUCTASES"/>
    <property type="match status" value="1"/>
</dbReference>
<dbReference type="InterPro" id="IPR000683">
    <property type="entry name" value="Gfo/Idh/MocA-like_OxRdtase_N"/>
</dbReference>
<accession>A0A8H4TU48</accession>
<dbReference type="Gene3D" id="3.40.50.720">
    <property type="entry name" value="NAD(P)-binding Rossmann-like Domain"/>
    <property type="match status" value="1"/>
</dbReference>
<dbReference type="OrthoDB" id="2129491at2759"/>
<sequence>MAISETPTVRWGIVATGMISSWFVTDLLLSRPEAPVRHVVQAIGSSSIEKGEAFATQYCPGSKPSIYGSYREVYNDSDVDVVYIGTPHAFHKKNCLDAIAVHKPILCEKAFTLNAHDAREVLEAARENRVYVTEAMWLRHRPVVKHIQKLVHEDKVLGDVFYASSEFGVLQDIANFPETSRYRNPDLGAGSLLDLGVYALTWIMLALDPGTPGKSEFPTILASQSHWKGIEVTTSGILTYPSTGRQGVFTSTTNANSNPDVLARIRGTKGSIEVHGPCASAPEGFTVYPAFDGEPGAPELKRGKGEYYDYRVAGRGYQFMADSVALDVLADKSQSSVMPWSETIRVMDVMDEIRRQGGTSYAADKNGGA</sequence>
<organism evidence="8 9">
    <name type="scientific">Fusarium sarcochroum</name>
    <dbReference type="NCBI Taxonomy" id="1208366"/>
    <lineage>
        <taxon>Eukaryota</taxon>
        <taxon>Fungi</taxon>
        <taxon>Dikarya</taxon>
        <taxon>Ascomycota</taxon>
        <taxon>Pezizomycotina</taxon>
        <taxon>Sordariomycetes</taxon>
        <taxon>Hypocreomycetidae</taxon>
        <taxon>Hypocreales</taxon>
        <taxon>Nectriaceae</taxon>
        <taxon>Fusarium</taxon>
        <taxon>Fusarium lateritium species complex</taxon>
    </lineage>
</organism>
<gene>
    <name evidence="8" type="ORF">FSARC_7996</name>
</gene>
<reference evidence="8" key="1">
    <citation type="journal article" date="2020" name="BMC Genomics">
        <title>Correction to: Identification and distribution of gene clusters required for synthesis of sphingolipid metabolism inhibitors in diverse species of the filamentous fungus Fusarium.</title>
        <authorList>
            <person name="Kim H.S."/>
            <person name="Lohmar J.M."/>
            <person name="Busman M."/>
            <person name="Brown D.W."/>
            <person name="Naumann T.A."/>
            <person name="Divon H.H."/>
            <person name="Lysoe E."/>
            <person name="Uhlig S."/>
            <person name="Proctor R.H."/>
        </authorList>
    </citation>
    <scope>NUCLEOTIDE SEQUENCE</scope>
    <source>
        <strain evidence="8">NRRL 20472</strain>
    </source>
</reference>
<dbReference type="SUPFAM" id="SSF55347">
    <property type="entry name" value="Glyceraldehyde-3-phosphate dehydrogenase-like, C-terminal domain"/>
    <property type="match status" value="1"/>
</dbReference>